<gene>
    <name evidence="2" type="ORF">PVAG01_00295</name>
</gene>
<proteinExistence type="predicted"/>
<protein>
    <submittedName>
        <fullName evidence="2">Uncharacterized protein</fullName>
    </submittedName>
</protein>
<keyword evidence="1" id="KW-0732">Signal</keyword>
<feature type="chain" id="PRO_5045287407" evidence="1">
    <location>
        <begin position="21"/>
        <end position="159"/>
    </location>
</feature>
<evidence type="ECO:0000256" key="1">
    <source>
        <dbReference type="SAM" id="SignalP"/>
    </source>
</evidence>
<dbReference type="Proteomes" id="UP001629113">
    <property type="component" value="Unassembled WGS sequence"/>
</dbReference>
<reference evidence="2 3" key="1">
    <citation type="submission" date="2024-06" db="EMBL/GenBank/DDBJ databases">
        <title>Complete genome of Phlyctema vagabunda strain 19-DSS-EL-015.</title>
        <authorList>
            <person name="Fiorenzani C."/>
        </authorList>
    </citation>
    <scope>NUCLEOTIDE SEQUENCE [LARGE SCALE GENOMIC DNA]</scope>
    <source>
        <strain evidence="2 3">19-DSS-EL-015</strain>
    </source>
</reference>
<accession>A0ABR4PV95</accession>
<dbReference type="EMBL" id="JBFCZG010000001">
    <property type="protein sequence ID" value="KAL3426786.1"/>
    <property type="molecule type" value="Genomic_DNA"/>
</dbReference>
<keyword evidence="3" id="KW-1185">Reference proteome</keyword>
<sequence length="159" mass="17177">MKIPGYIFIPFLLLLGPAMAAVLPTAWKSTGAIAKAIALNATLTDTPSAGPQSHNIYPVPAIAAVLPRAWNSTFVAITRRITPNGPHGRIIYPIPGTRPVAIEMKAGEPRMLNMTEAAKRAETNGTEILKRAETNGTEIVKRAQTNSTRLVMLELERII</sequence>
<evidence type="ECO:0000313" key="3">
    <source>
        <dbReference type="Proteomes" id="UP001629113"/>
    </source>
</evidence>
<evidence type="ECO:0000313" key="2">
    <source>
        <dbReference type="EMBL" id="KAL3426786.1"/>
    </source>
</evidence>
<organism evidence="2 3">
    <name type="scientific">Phlyctema vagabunda</name>
    <dbReference type="NCBI Taxonomy" id="108571"/>
    <lineage>
        <taxon>Eukaryota</taxon>
        <taxon>Fungi</taxon>
        <taxon>Dikarya</taxon>
        <taxon>Ascomycota</taxon>
        <taxon>Pezizomycotina</taxon>
        <taxon>Leotiomycetes</taxon>
        <taxon>Helotiales</taxon>
        <taxon>Dermateaceae</taxon>
        <taxon>Phlyctema</taxon>
    </lineage>
</organism>
<feature type="signal peptide" evidence="1">
    <location>
        <begin position="1"/>
        <end position="20"/>
    </location>
</feature>
<comment type="caution">
    <text evidence="2">The sequence shown here is derived from an EMBL/GenBank/DDBJ whole genome shotgun (WGS) entry which is preliminary data.</text>
</comment>
<name>A0ABR4PV95_9HELO</name>